<feature type="compositionally biased region" description="Low complexity" evidence="7">
    <location>
        <begin position="483"/>
        <end position="500"/>
    </location>
</feature>
<dbReference type="GO" id="GO:0000978">
    <property type="term" value="F:RNA polymerase II cis-regulatory region sequence-specific DNA binding"/>
    <property type="evidence" value="ECO:0007669"/>
    <property type="project" value="TreeGrafter"/>
</dbReference>
<dbReference type="InterPro" id="IPR013088">
    <property type="entry name" value="Znf_NHR/GATA"/>
</dbReference>
<feature type="compositionally biased region" description="Low complexity" evidence="7">
    <location>
        <begin position="659"/>
        <end position="673"/>
    </location>
</feature>
<dbReference type="PRINTS" id="PR00619">
    <property type="entry name" value="GATAZNFINGER"/>
</dbReference>
<comment type="caution">
    <text evidence="9">The sequence shown here is derived from an EMBL/GenBank/DDBJ whole genome shotgun (WGS) entry which is preliminary data.</text>
</comment>
<feature type="region of interest" description="Disordered" evidence="7">
    <location>
        <begin position="434"/>
        <end position="516"/>
    </location>
</feature>
<evidence type="ECO:0000256" key="5">
    <source>
        <dbReference type="ARBA" id="ARBA00023242"/>
    </source>
</evidence>
<dbReference type="Pfam" id="PF00320">
    <property type="entry name" value="GATA"/>
    <property type="match status" value="1"/>
</dbReference>
<evidence type="ECO:0000256" key="3">
    <source>
        <dbReference type="ARBA" id="ARBA00022771"/>
    </source>
</evidence>
<sequence>MQDDPENSKLYDLLNSHLDVHGRSSEDPRQTGGSRSQTSSNAGDKDENAALSSGLNGGTFDSMLEALPDDLYFTDFVSPFTAAATTSVTTKTIEESMPATNHMEDDIAMFDSLATSQPIDIAASNQQNGEIAQLWDFNVDQFNMTPSNSSGSATISAPNSFTSDVPQYNHSSSGNSVSKSSLFPYNASASTHNNNAYNSSDSNVNINPQSHHSFNIYKLQNNNPSSSVTNIASNNSSNSNIQHPFLKKNDSMGLSSSNTTNSVRKNSLIKPMSSTSLANFKRAASVSSSMSNVEPSGQSKKPLIQCFNCKTFKTPLWRRSPEGNTLCNACGLFQKLHGTMRPLSLKSDVIKKRISKKRAKQTDLNIAQSTTSAPPTAPSPVSTSNAKSVRSRKKSLQQNSLSRVIPEEITSDNINNNTNNILTVNRGGYNFNSVPSPVHMNSQPYNSNNTNFNGGSDANLNSNNLMRHNSNTVTPNFRRSSRRSSTSSNTSSSSKSSSRSVVPILPKPSPNSANSQQFNMTMNLMNSTNNISAGNSVASSPRIISSANFNSNSPLQQNLLSSSFQRQGMNIPRRKMSRNASYSSSFMAASLQQLHEQQQVDVNPNSNTNSNRQNWNACNIVSTSSRSSNFVTQKPNFDIFNTPVDSPSVSRPSSRKSHTSLLSQQLQNSESNSFTSNHRYNGKLSSDSTSPIKYEVDASAGGKSSEDSSTKGSSKESSAIADELDWLKFGI</sequence>
<dbReference type="EMBL" id="AGVY01000192">
    <property type="protein sequence ID" value="EHN02714.1"/>
    <property type="molecule type" value="Genomic_DNA"/>
</dbReference>
<dbReference type="HOGENOM" id="CLU_022036_0_0_1"/>
<evidence type="ECO:0000256" key="7">
    <source>
        <dbReference type="SAM" id="MobiDB-lite"/>
    </source>
</evidence>
<dbReference type="PROSITE" id="PS50114">
    <property type="entry name" value="GATA_ZN_FINGER_2"/>
    <property type="match status" value="1"/>
</dbReference>
<comment type="subcellular location">
    <subcellularLocation>
        <location evidence="1">Nucleus</location>
    </subcellularLocation>
</comment>
<dbReference type="Proteomes" id="UP000009009">
    <property type="component" value="Unassembled WGS sequence"/>
</dbReference>
<dbReference type="InterPro" id="IPR039355">
    <property type="entry name" value="Transcription_factor_GATA"/>
</dbReference>
<dbReference type="FunFam" id="3.30.50.10:FF:000007">
    <property type="entry name" value="Nitrogen regulatory AreA, N-terminal"/>
    <property type="match status" value="1"/>
</dbReference>
<proteinExistence type="predicted"/>
<dbReference type="SMART" id="SM00401">
    <property type="entry name" value="ZnF_GATA"/>
    <property type="match status" value="1"/>
</dbReference>
<feature type="compositionally biased region" description="Low complexity" evidence="7">
    <location>
        <begin position="642"/>
        <end position="652"/>
    </location>
</feature>
<evidence type="ECO:0000313" key="9">
    <source>
        <dbReference type="EMBL" id="EHN02714.1"/>
    </source>
</evidence>
<dbReference type="PROSITE" id="PS00344">
    <property type="entry name" value="GATA_ZN_FINGER_1"/>
    <property type="match status" value="1"/>
</dbReference>
<reference evidence="9 10" key="1">
    <citation type="journal article" date="2012" name="FEMS Yeast Res.">
        <title>The genome sequence of the wine yeast VIN7 reveals an allotriploid hybrid genome with Saccharomyces cerevisiae and Saccharomyces kudriavzevii origins.</title>
        <authorList>
            <person name="Borneman A.R."/>
            <person name="Desany B.A."/>
            <person name="Riches D."/>
            <person name="Affourtit J.P."/>
            <person name="Forgan A.H."/>
            <person name="Pretorius I.S."/>
            <person name="Egholm M."/>
            <person name="Chambers P.J."/>
        </authorList>
    </citation>
    <scope>NUCLEOTIDE SEQUENCE [LARGE SCALE GENOMIC DNA]</scope>
    <source>
        <strain evidence="9 10">VIN7</strain>
    </source>
</reference>
<dbReference type="GO" id="GO:0008270">
    <property type="term" value="F:zinc ion binding"/>
    <property type="evidence" value="ECO:0007669"/>
    <property type="project" value="UniProtKB-KW"/>
</dbReference>
<evidence type="ECO:0000259" key="8">
    <source>
        <dbReference type="PROSITE" id="PS50114"/>
    </source>
</evidence>
<dbReference type="OrthoDB" id="515401at2759"/>
<feature type="domain" description="GATA-type" evidence="8">
    <location>
        <begin position="300"/>
        <end position="353"/>
    </location>
</feature>
<protein>
    <submittedName>
        <fullName evidence="9">Gln3p</fullName>
    </submittedName>
</protein>
<name>H0GTU1_SACCK</name>
<keyword evidence="2" id="KW-0479">Metal-binding</keyword>
<dbReference type="GO" id="GO:0005634">
    <property type="term" value="C:nucleus"/>
    <property type="evidence" value="ECO:0007669"/>
    <property type="project" value="UniProtKB-SubCell"/>
</dbReference>
<keyword evidence="10" id="KW-1185">Reference proteome</keyword>
<dbReference type="InterPro" id="IPR000679">
    <property type="entry name" value="Znf_GATA"/>
</dbReference>
<feature type="compositionally biased region" description="Polar residues" evidence="7">
    <location>
        <begin position="674"/>
        <end position="691"/>
    </location>
</feature>
<feature type="compositionally biased region" description="Polar residues" evidence="7">
    <location>
        <begin position="31"/>
        <end position="42"/>
    </location>
</feature>
<keyword evidence="4" id="KW-0862">Zinc</keyword>
<keyword evidence="3 6" id="KW-0863">Zinc-finger</keyword>
<evidence type="ECO:0000256" key="1">
    <source>
        <dbReference type="ARBA" id="ARBA00004123"/>
    </source>
</evidence>
<dbReference type="PANTHER" id="PTHR10071">
    <property type="entry name" value="TRANSCRIPTION FACTOR GATA FAMILY MEMBER"/>
    <property type="match status" value="1"/>
</dbReference>
<dbReference type="AlphaFoldDB" id="H0GTU1"/>
<dbReference type="GO" id="GO:0045944">
    <property type="term" value="P:positive regulation of transcription by RNA polymerase II"/>
    <property type="evidence" value="ECO:0007669"/>
    <property type="project" value="TreeGrafter"/>
</dbReference>
<feature type="compositionally biased region" description="Basic and acidic residues" evidence="7">
    <location>
        <begin position="18"/>
        <end position="29"/>
    </location>
</feature>
<feature type="region of interest" description="Disordered" evidence="7">
    <location>
        <begin position="355"/>
        <end position="404"/>
    </location>
</feature>
<feature type="compositionally biased region" description="Polar residues" evidence="7">
    <location>
        <begin position="434"/>
        <end position="477"/>
    </location>
</feature>
<dbReference type="PANTHER" id="PTHR10071:SF281">
    <property type="entry name" value="BOX A-BINDING FACTOR-RELATED"/>
    <property type="match status" value="1"/>
</dbReference>
<dbReference type="SUPFAM" id="SSF57716">
    <property type="entry name" value="Glucocorticoid receptor-like (DNA-binding domain)"/>
    <property type="match status" value="1"/>
</dbReference>
<accession>H0GTU1</accession>
<dbReference type="GO" id="GO:0000122">
    <property type="term" value="P:negative regulation of transcription by RNA polymerase II"/>
    <property type="evidence" value="ECO:0007669"/>
    <property type="project" value="TreeGrafter"/>
</dbReference>
<organism evidence="9 10">
    <name type="scientific">Saccharomyces cerevisiae x Saccharomyces kudriavzevii (strain VIN7)</name>
    <name type="common">Yeast</name>
    <dbReference type="NCBI Taxonomy" id="1095631"/>
    <lineage>
        <taxon>Eukaryota</taxon>
        <taxon>Fungi</taxon>
        <taxon>Dikarya</taxon>
        <taxon>Ascomycota</taxon>
        <taxon>Saccharomycotina</taxon>
        <taxon>Saccharomycetes</taxon>
        <taxon>Saccharomycetales</taxon>
        <taxon>Saccharomycetaceae</taxon>
        <taxon>Saccharomyces</taxon>
    </lineage>
</organism>
<gene>
    <name evidence="9" type="ORF">VIN7_6685</name>
</gene>
<feature type="region of interest" description="Disordered" evidence="7">
    <location>
        <begin position="1"/>
        <end position="54"/>
    </location>
</feature>
<feature type="region of interest" description="Disordered" evidence="7">
    <location>
        <begin position="635"/>
        <end position="718"/>
    </location>
</feature>
<dbReference type="GO" id="GO:0000981">
    <property type="term" value="F:DNA-binding transcription factor activity, RNA polymerase II-specific"/>
    <property type="evidence" value="ECO:0007669"/>
    <property type="project" value="TreeGrafter"/>
</dbReference>
<dbReference type="Gene3D" id="3.30.50.10">
    <property type="entry name" value="Erythroid Transcription Factor GATA-1, subunit A"/>
    <property type="match status" value="1"/>
</dbReference>
<dbReference type="PhylomeDB" id="H0GTU1"/>
<dbReference type="CDD" id="cd00202">
    <property type="entry name" value="ZnF_GATA"/>
    <property type="match status" value="1"/>
</dbReference>
<evidence type="ECO:0000256" key="6">
    <source>
        <dbReference type="PROSITE-ProRule" id="PRU00094"/>
    </source>
</evidence>
<evidence type="ECO:0000313" key="10">
    <source>
        <dbReference type="Proteomes" id="UP000009009"/>
    </source>
</evidence>
<evidence type="ECO:0000256" key="4">
    <source>
        <dbReference type="ARBA" id="ARBA00022833"/>
    </source>
</evidence>
<feature type="compositionally biased region" description="Low complexity" evidence="7">
    <location>
        <begin position="367"/>
        <end position="386"/>
    </location>
</feature>
<keyword evidence="5" id="KW-0539">Nucleus</keyword>
<evidence type="ECO:0000256" key="2">
    <source>
        <dbReference type="ARBA" id="ARBA00022723"/>
    </source>
</evidence>